<accession>A0ABY7HMV3</accession>
<sequence length="134" mass="15746">MSPRVFTSKALRQQLKQEELANLVGDFKSYKASGFPPETFGRDAPYDDERTWPLVRQEEVSHIHLADASTVWHRNILQYRRTSNKSHLVYCKGSMHNDVFLLIILLQPDAHKMHRDPRHMEKIGLMAQAFRNRF</sequence>
<dbReference type="Pfam" id="PF13957">
    <property type="entry name" value="YafO_toxin"/>
    <property type="match status" value="1"/>
</dbReference>
<dbReference type="InterPro" id="IPR020353">
    <property type="entry name" value="Toxin_YafO"/>
</dbReference>
<evidence type="ECO:0000313" key="1">
    <source>
        <dbReference type="EMBL" id="WAT00710.1"/>
    </source>
</evidence>
<proteinExistence type="predicted"/>
<organism evidence="1 2">
    <name type="scientific">Rouxiella chamberiensis</name>
    <dbReference type="NCBI Taxonomy" id="1513468"/>
    <lineage>
        <taxon>Bacteria</taxon>
        <taxon>Pseudomonadati</taxon>
        <taxon>Pseudomonadota</taxon>
        <taxon>Gammaproteobacteria</taxon>
        <taxon>Enterobacterales</taxon>
        <taxon>Yersiniaceae</taxon>
        <taxon>Rouxiella</taxon>
    </lineage>
</organism>
<dbReference type="Proteomes" id="UP001164712">
    <property type="component" value="Chromosome"/>
</dbReference>
<dbReference type="EMBL" id="CP114058">
    <property type="protein sequence ID" value="WAT00710.1"/>
    <property type="molecule type" value="Genomic_DNA"/>
</dbReference>
<dbReference type="RefSeq" id="WP_045048776.1">
    <property type="nucleotide sequence ID" value="NZ_CP114058.1"/>
</dbReference>
<name>A0ABY7HMV3_9GAMM</name>
<protein>
    <submittedName>
        <fullName evidence="1">Type II toxin-antitoxin system YafO family toxin</fullName>
    </submittedName>
</protein>
<evidence type="ECO:0000313" key="2">
    <source>
        <dbReference type="Proteomes" id="UP001164712"/>
    </source>
</evidence>
<keyword evidence="2" id="KW-1185">Reference proteome</keyword>
<dbReference type="NCBIfam" id="NF007377">
    <property type="entry name" value="PRK09885.1"/>
    <property type="match status" value="1"/>
</dbReference>
<reference evidence="1" key="1">
    <citation type="submission" date="2022-12" db="EMBL/GenBank/DDBJ databases">
        <title>Complete genome sequence of an Australian strain of Rouxiella badensis DAR84756 and resolution of the R. badensis DSM100043 and R. chamberiensis DSM28324 genomes.</title>
        <authorList>
            <person name="Paul S."/>
            <person name="Anderson P.J."/>
            <person name="Maynard G."/>
            <person name="Dyall-Smith M."/>
            <person name="Kudinha T."/>
        </authorList>
    </citation>
    <scope>NUCLEOTIDE SEQUENCE</scope>
    <source>
        <strain evidence="1">DSM 28324</strain>
    </source>
</reference>
<gene>
    <name evidence="1" type="ORF">O1V66_17945</name>
</gene>